<evidence type="ECO:0000313" key="2">
    <source>
        <dbReference type="EMBL" id="AYV84428.1"/>
    </source>
</evidence>
<gene>
    <name evidence="2" type="ORF">Hyperionvirus25_14</name>
</gene>
<dbReference type="EMBL" id="MK072407">
    <property type="protein sequence ID" value="AYV84428.1"/>
    <property type="molecule type" value="Genomic_DNA"/>
</dbReference>
<feature type="compositionally biased region" description="Polar residues" evidence="1">
    <location>
        <begin position="255"/>
        <end position="270"/>
    </location>
</feature>
<reference evidence="2" key="1">
    <citation type="submission" date="2018-10" db="EMBL/GenBank/DDBJ databases">
        <title>Hidden diversity of soil giant viruses.</title>
        <authorList>
            <person name="Schulz F."/>
            <person name="Alteio L."/>
            <person name="Goudeau D."/>
            <person name="Ryan E.M."/>
            <person name="Malmstrom R.R."/>
            <person name="Blanchard J."/>
            <person name="Woyke T."/>
        </authorList>
    </citation>
    <scope>NUCLEOTIDE SEQUENCE</scope>
    <source>
        <strain evidence="2">HYV1</strain>
    </source>
</reference>
<evidence type="ECO:0000256" key="1">
    <source>
        <dbReference type="SAM" id="MobiDB-lite"/>
    </source>
</evidence>
<organism evidence="2">
    <name type="scientific">Hyperionvirus sp</name>
    <dbReference type="NCBI Taxonomy" id="2487770"/>
    <lineage>
        <taxon>Viruses</taxon>
        <taxon>Varidnaviria</taxon>
        <taxon>Bamfordvirae</taxon>
        <taxon>Nucleocytoviricota</taxon>
        <taxon>Megaviricetes</taxon>
        <taxon>Imitervirales</taxon>
        <taxon>Mimiviridae</taxon>
        <taxon>Klosneuvirinae</taxon>
    </lineage>
</organism>
<protein>
    <submittedName>
        <fullName evidence="2">Uncharacterized protein</fullName>
    </submittedName>
</protein>
<accession>A0A3G5AB15</accession>
<sequence>MGNIEMLIFLEKDIKDYEKRDLTNEINKIPDPKIQKRVSKCIKEFVYLLENHMVRLIATLSDHIKNDPSRTKIKENLLNYSTSLVHMISAYVVTQLDEQRKAIHNLQENQYNLVKVKTALNEKIETLAKVIDQQNIRMQSLSGKLDAMLVRPSVVVKESDNVNIEGGANSSQSSDIIEEIFNVLPKSTVVAQPAAAPLPAIDPEKNAKVQTKKMSPPASEEVIMAPIPGLGNNNSKPEKFKMDISKIADSENGYKSESPNENQKAINYISSEKPPTATDKSMVGEIYNI</sequence>
<feature type="region of interest" description="Disordered" evidence="1">
    <location>
        <begin position="250"/>
        <end position="285"/>
    </location>
</feature>
<proteinExistence type="predicted"/>
<name>A0A3G5AB15_9VIRU</name>